<reference evidence="1" key="1">
    <citation type="submission" date="2019-08" db="EMBL/GenBank/DDBJ databases">
        <authorList>
            <person name="Kucharzyk K."/>
            <person name="Murdoch R.W."/>
            <person name="Higgins S."/>
            <person name="Loffler F."/>
        </authorList>
    </citation>
    <scope>NUCLEOTIDE SEQUENCE</scope>
</reference>
<evidence type="ECO:0000313" key="1">
    <source>
        <dbReference type="EMBL" id="MPN14513.1"/>
    </source>
</evidence>
<accession>A0A645FQQ0</accession>
<protein>
    <submittedName>
        <fullName evidence="1">Uncharacterized protein</fullName>
    </submittedName>
</protein>
<dbReference type="EMBL" id="VSSQ01061151">
    <property type="protein sequence ID" value="MPN14513.1"/>
    <property type="molecule type" value="Genomic_DNA"/>
</dbReference>
<sequence>MLVVGAEHAALGIFVAQEGDKRFQVPGGSTLPNHDKLAPLKLGDGVAQIMALVVGIDPGGDIGVQIVALKVRRVAVDFFMMGLCRHNFFNGLLVAVDNAHKVHHLRKALHSGMIIKGVDSPIVQNRPGLVQGRGGDAGGQHEPHVHRQALCGLKHILDAVGPHDVGNLVGIGNDGGGAVGQHRFYKFPGTDQRAFQMNMSVQKAGQDDFAGHVRLDFALVAAHAHNQPFGHGDVRLTQLVGKHVDVGCVFQHQVRLFAARRGLNDAPFLQQLSVDFARIAL</sequence>
<name>A0A645FQQ0_9ZZZZ</name>
<comment type="caution">
    <text evidence="1">The sequence shown here is derived from an EMBL/GenBank/DDBJ whole genome shotgun (WGS) entry which is preliminary data.</text>
</comment>
<dbReference type="AlphaFoldDB" id="A0A645FQQ0"/>
<proteinExistence type="predicted"/>
<gene>
    <name evidence="1" type="ORF">SDC9_161840</name>
</gene>
<organism evidence="1">
    <name type="scientific">bioreactor metagenome</name>
    <dbReference type="NCBI Taxonomy" id="1076179"/>
    <lineage>
        <taxon>unclassified sequences</taxon>
        <taxon>metagenomes</taxon>
        <taxon>ecological metagenomes</taxon>
    </lineage>
</organism>